<dbReference type="Proteomes" id="UP000007174">
    <property type="component" value="Unassembled WGS sequence"/>
</dbReference>
<evidence type="ECO:0000256" key="2">
    <source>
        <dbReference type="SAM" id="Phobius"/>
    </source>
</evidence>
<dbReference type="VEuPathDB" id="FungiDB:CH63R_08354"/>
<accession>H1VFB4</accession>
<keyword evidence="2" id="KW-0472">Membrane</keyword>
<keyword evidence="2" id="KW-1133">Transmembrane helix</keyword>
<evidence type="ECO:0000313" key="3">
    <source>
        <dbReference type="EMBL" id="CCF38917.1"/>
    </source>
</evidence>
<name>H1VFB4_COLHI</name>
<dbReference type="EMBL" id="CACQ02003222">
    <property type="protein sequence ID" value="CCF38917.1"/>
    <property type="molecule type" value="Genomic_DNA"/>
</dbReference>
<dbReference type="AlphaFoldDB" id="H1VFB4"/>
<evidence type="ECO:0008006" key="5">
    <source>
        <dbReference type="Google" id="ProtNLM"/>
    </source>
</evidence>
<dbReference type="HOGENOM" id="CLU_1036448_0_0_1"/>
<organism evidence="3 4">
    <name type="scientific">Colletotrichum higginsianum (strain IMI 349063)</name>
    <name type="common">Crucifer anthracnose fungus</name>
    <dbReference type="NCBI Taxonomy" id="759273"/>
    <lineage>
        <taxon>Eukaryota</taxon>
        <taxon>Fungi</taxon>
        <taxon>Dikarya</taxon>
        <taxon>Ascomycota</taxon>
        <taxon>Pezizomycotina</taxon>
        <taxon>Sordariomycetes</taxon>
        <taxon>Hypocreomycetidae</taxon>
        <taxon>Glomerellales</taxon>
        <taxon>Glomerellaceae</taxon>
        <taxon>Colletotrichum</taxon>
        <taxon>Colletotrichum destructivum species complex</taxon>
    </lineage>
</organism>
<evidence type="ECO:0000256" key="1">
    <source>
        <dbReference type="SAM" id="MobiDB-lite"/>
    </source>
</evidence>
<dbReference type="eggNOG" id="ENOG502SNCH">
    <property type="taxonomic scope" value="Eukaryota"/>
</dbReference>
<keyword evidence="2" id="KW-0812">Transmembrane</keyword>
<feature type="transmembrane region" description="Helical" evidence="2">
    <location>
        <begin position="42"/>
        <end position="64"/>
    </location>
</feature>
<dbReference type="STRING" id="759273.H1VFB4"/>
<reference evidence="4" key="1">
    <citation type="journal article" date="2012" name="Nat. Genet.">
        <title>Lifestyle transitions in plant pathogenic Colletotrichum fungi deciphered by genome and transcriptome analyses.</title>
        <authorList>
            <person name="O'Connell R.J."/>
            <person name="Thon M.R."/>
            <person name="Hacquard S."/>
            <person name="Amyotte S.G."/>
            <person name="Kleemann J."/>
            <person name="Torres M.F."/>
            <person name="Damm U."/>
            <person name="Buiate E.A."/>
            <person name="Epstein L."/>
            <person name="Alkan N."/>
            <person name="Altmueller J."/>
            <person name="Alvarado-Balderrama L."/>
            <person name="Bauser C.A."/>
            <person name="Becker C."/>
            <person name="Birren B.W."/>
            <person name="Chen Z."/>
            <person name="Choi J."/>
            <person name="Crouch J.A."/>
            <person name="Duvick J.P."/>
            <person name="Farman M.A."/>
            <person name="Gan P."/>
            <person name="Heiman D."/>
            <person name="Henrissat B."/>
            <person name="Howard R.J."/>
            <person name="Kabbage M."/>
            <person name="Koch C."/>
            <person name="Kracher B."/>
            <person name="Kubo Y."/>
            <person name="Law A.D."/>
            <person name="Lebrun M.-H."/>
            <person name="Lee Y.-H."/>
            <person name="Miyara I."/>
            <person name="Moore N."/>
            <person name="Neumann U."/>
            <person name="Nordstroem K."/>
            <person name="Panaccione D.G."/>
            <person name="Panstruga R."/>
            <person name="Place M."/>
            <person name="Proctor R.H."/>
            <person name="Prusky D."/>
            <person name="Rech G."/>
            <person name="Reinhardt R."/>
            <person name="Rollins J.A."/>
            <person name="Rounsley S."/>
            <person name="Schardl C.L."/>
            <person name="Schwartz D.C."/>
            <person name="Shenoy N."/>
            <person name="Shirasu K."/>
            <person name="Sikhakolli U.R."/>
            <person name="Stueber K."/>
            <person name="Sukno S.A."/>
            <person name="Sweigard J.A."/>
            <person name="Takano Y."/>
            <person name="Takahara H."/>
            <person name="Trail F."/>
            <person name="van der Does H.C."/>
            <person name="Voll L.M."/>
            <person name="Will I."/>
            <person name="Young S."/>
            <person name="Zeng Q."/>
            <person name="Zhang J."/>
            <person name="Zhou S."/>
            <person name="Dickman M.B."/>
            <person name="Schulze-Lefert P."/>
            <person name="Ver Loren van Themaat E."/>
            <person name="Ma L.-J."/>
            <person name="Vaillancourt L.J."/>
        </authorList>
    </citation>
    <scope>NUCLEOTIDE SEQUENCE [LARGE SCALE GENOMIC DNA]</scope>
    <source>
        <strain evidence="4">IMI 349063</strain>
    </source>
</reference>
<gene>
    <name evidence="3" type="ORF">CH063_09892</name>
</gene>
<evidence type="ECO:0000313" key="4">
    <source>
        <dbReference type="Proteomes" id="UP000007174"/>
    </source>
</evidence>
<dbReference type="VEuPathDB" id="FungiDB:CH63R_11173"/>
<proteinExistence type="predicted"/>
<protein>
    <recommendedName>
        <fullName evidence="5">Oxidase ustYa</fullName>
    </recommendedName>
</protein>
<sequence>MEKSPRSSLSSLSSEEATAEPEIDDLLEHKARSASTGWSPRLSFALSLSVLLNAALIAALAILLRARHGPSRPPWVPPERVDKHIFLSQPVSGQGPNDTTEDRWAMLMPKGNGWINVTVDDGELPYMPGLDRSLPEQKARLSVFHQLHCLYMARDAFVHARDGHKSDYPLFGTPPISAPQKCLKCLITRTYPSTFNINNIFYTYANNLIFSSELLFDLMGQYTEDEVNQALDAITNGMPIKRAGQVQEAKLAEWVRIQHALGVAPTHLQ</sequence>
<feature type="non-terminal residue" evidence="3">
    <location>
        <position position="269"/>
    </location>
</feature>
<feature type="region of interest" description="Disordered" evidence="1">
    <location>
        <begin position="1"/>
        <end position="23"/>
    </location>
</feature>